<dbReference type="SMART" id="SM00312">
    <property type="entry name" value="PX"/>
    <property type="match status" value="1"/>
</dbReference>
<sequence>MPIALDETHFHHPPPPAASVPMAATEPPSPPVPIPMVLMDVSRSVTNGTGNSNGVVTPSKQHLATWRSNGGMLDSSRSPSVGETFVSAAASASSAVHSDGSDSESGTDGPEEEEVKMLDLSTPASSGAFRYITTTTITLSGAGGTATKQPFDRDQLVASPGQDSGRSESVRQSGGMQGETHRETYISRWEGPSSSGASSIALSVDAKDDLTMRELNERYISITVVPEKKGILLKHSEYEIKLKGSEKPVRRRYKDFVTLHAYLAEKYPYRALPALPPKQLIVDSIEQRRRGLLAWLTFVAQHPALRHSAILSIFLKDTTTDYRYRMCVAYEKQIDEFARLRENVTLPAIDVDTVIEARARLRCAHSAVARLMKLMDHDTVRTEKQAHDRGEIDRILSNELCGLFGERYFEDISVGLRGATMEGERYVQAQHRAVIERLHLLLDALYAHSDLCDRVEKGVLTEYQKALLKTETGGCDVQLERRAAYAFCCIRSETELIQRELDSLGSILLSYAHEEQQHHQKMAKIWHQLIVTESGKLI</sequence>
<dbReference type="EnsemblMetazoa" id="ADAC005879-RA">
    <property type="protein sequence ID" value="ADAC005879-PA"/>
    <property type="gene ID" value="ADAC005879"/>
</dbReference>
<reference evidence="4" key="3">
    <citation type="journal article" date="2013" name="Nucleic Acids Res.">
        <title>The genome of Anopheles darlingi, the main neotropical malaria vector.</title>
        <authorList>
            <person name="Marinotti O."/>
            <person name="Cerqueira G.C."/>
            <person name="de Almeida L.G."/>
            <person name="Ferro M.I."/>
            <person name="Loreto E.L."/>
            <person name="Zaha A."/>
            <person name="Teixeira S.M."/>
            <person name="Wespiser A.R."/>
            <person name="Almeida E Silva A."/>
            <person name="Schlindwein A.D."/>
            <person name="Pacheco A.C."/>
            <person name="Silva A.L."/>
            <person name="Graveley B.R."/>
            <person name="Walenz B.P."/>
            <person name="Lima Bde A."/>
            <person name="Ribeiro C.A."/>
            <person name="Nunes-Silva C.G."/>
            <person name="de Carvalho C.R."/>
            <person name="Soares C.M."/>
            <person name="de Menezes C.B."/>
            <person name="Matiolli C."/>
            <person name="Caffrey D."/>
            <person name="Araujo D.A."/>
            <person name="de Oliveira D.M."/>
            <person name="Golenbock D."/>
            <person name="Grisard E.C."/>
            <person name="Fantinatti-Garboggini F."/>
            <person name="de Carvalho F.M."/>
            <person name="Barcellos F.G."/>
            <person name="Prosdocimi F."/>
            <person name="May G."/>
            <person name="Azevedo Junior G.M."/>
            <person name="Guimaraes G.M."/>
            <person name="Goldman G.H."/>
            <person name="Padilha I.Q."/>
            <person name="Batista Jda S."/>
            <person name="Ferro J.A."/>
            <person name="Ribeiro J.M."/>
            <person name="Fietto J.L."/>
            <person name="Dabbas K.M."/>
            <person name="Cerdeira L."/>
            <person name="Agnez-Lima L.F."/>
            <person name="Brocchi M."/>
            <person name="de Carvalho M.O."/>
            <person name="Teixeira Mde M."/>
            <person name="Diniz Maia Mde M."/>
            <person name="Goldman M.H."/>
            <person name="Cruz Schneider M.P."/>
            <person name="Felipe M.S."/>
            <person name="Hungria M."/>
            <person name="Nicolas M.F."/>
            <person name="Pereira M."/>
            <person name="Montes M.A."/>
            <person name="Cantao M.E."/>
            <person name="Vincentz M."/>
            <person name="Rafael M.S."/>
            <person name="Silverman N."/>
            <person name="Stoco P.H."/>
            <person name="Souza R.C."/>
            <person name="Vicentini R."/>
            <person name="Gazzinelli R.T."/>
            <person name="Neves Rde O."/>
            <person name="Silva R."/>
            <person name="Astolfi-Filho S."/>
            <person name="Maciel T.E."/>
            <person name="Urmenyi T.P."/>
            <person name="Tadei W.P."/>
            <person name="Camargo E.P."/>
            <person name="de Vasconcelos A.T."/>
        </authorList>
    </citation>
    <scope>NUCLEOTIDE SEQUENCE</scope>
</reference>
<dbReference type="eggNOG" id="KOG2273">
    <property type="taxonomic scope" value="Eukaryota"/>
</dbReference>
<dbReference type="VEuPathDB" id="VectorBase:ADAC005879"/>
<evidence type="ECO:0000313" key="6">
    <source>
        <dbReference type="Proteomes" id="UP000000673"/>
    </source>
</evidence>
<feature type="region of interest" description="Disordered" evidence="2">
    <location>
        <begin position="1"/>
        <end position="32"/>
    </location>
</feature>
<dbReference type="PANTHER" id="PTHR46571:SF1">
    <property type="entry name" value="SORTING NEXIN-8"/>
    <property type="match status" value="1"/>
</dbReference>
<dbReference type="GO" id="GO:0034498">
    <property type="term" value="P:early endosome to Golgi transport"/>
    <property type="evidence" value="ECO:0007669"/>
    <property type="project" value="TreeGrafter"/>
</dbReference>
<feature type="region of interest" description="Disordered" evidence="2">
    <location>
        <begin position="92"/>
        <end position="115"/>
    </location>
</feature>
<dbReference type="PROSITE" id="PS50195">
    <property type="entry name" value="PX"/>
    <property type="match status" value="1"/>
</dbReference>
<dbReference type="SUPFAM" id="SSF64268">
    <property type="entry name" value="PX domain"/>
    <property type="match status" value="1"/>
</dbReference>
<dbReference type="InterPro" id="IPR028662">
    <property type="entry name" value="SNX8/Mvp1"/>
</dbReference>
<dbReference type="Gene3D" id="3.30.1520.10">
    <property type="entry name" value="Phox-like domain"/>
    <property type="match status" value="1"/>
</dbReference>
<dbReference type="STRING" id="43151.W5JHM2"/>
<proteinExistence type="predicted"/>
<protein>
    <recommendedName>
        <fullName evidence="3">PX domain-containing protein</fullName>
    </recommendedName>
</protein>
<reference evidence="4 6" key="1">
    <citation type="journal article" date="2010" name="BMC Genomics">
        <title>Combination of measures distinguishes pre-miRNAs from other stem-loops in the genome of the newly sequenced Anopheles darlingi.</title>
        <authorList>
            <person name="Mendes N.D."/>
            <person name="Freitas A.T."/>
            <person name="Vasconcelos A.T."/>
            <person name="Sagot M.F."/>
        </authorList>
    </citation>
    <scope>NUCLEOTIDE SEQUENCE</scope>
</reference>
<keyword evidence="6" id="KW-1185">Reference proteome</keyword>
<dbReference type="EMBL" id="ADMH02001479">
    <property type="protein sequence ID" value="ETN62395.1"/>
    <property type="molecule type" value="Genomic_DNA"/>
</dbReference>
<organism evidence="4">
    <name type="scientific">Anopheles darlingi</name>
    <name type="common">Mosquito</name>
    <dbReference type="NCBI Taxonomy" id="43151"/>
    <lineage>
        <taxon>Eukaryota</taxon>
        <taxon>Metazoa</taxon>
        <taxon>Ecdysozoa</taxon>
        <taxon>Arthropoda</taxon>
        <taxon>Hexapoda</taxon>
        <taxon>Insecta</taxon>
        <taxon>Pterygota</taxon>
        <taxon>Neoptera</taxon>
        <taxon>Endopterygota</taxon>
        <taxon>Diptera</taxon>
        <taxon>Nematocera</taxon>
        <taxon>Culicoidea</taxon>
        <taxon>Culicidae</taxon>
        <taxon>Anophelinae</taxon>
        <taxon>Anopheles</taxon>
    </lineage>
</organism>
<dbReference type="Proteomes" id="UP000000673">
    <property type="component" value="Unassembled WGS sequence"/>
</dbReference>
<dbReference type="VEuPathDB" id="VectorBase:ADAR2_006564"/>
<feature type="compositionally biased region" description="Low complexity" evidence="2">
    <location>
        <begin position="92"/>
        <end position="108"/>
    </location>
</feature>
<evidence type="ECO:0000256" key="2">
    <source>
        <dbReference type="SAM" id="MobiDB-lite"/>
    </source>
</evidence>
<evidence type="ECO:0000313" key="4">
    <source>
        <dbReference type="EMBL" id="ETN62395.1"/>
    </source>
</evidence>
<dbReference type="GO" id="GO:0031901">
    <property type="term" value="C:early endosome membrane"/>
    <property type="evidence" value="ECO:0007669"/>
    <property type="project" value="TreeGrafter"/>
</dbReference>
<dbReference type="HOGENOM" id="CLU_506443_0_0_1"/>
<dbReference type="Pfam" id="PF00787">
    <property type="entry name" value="PX"/>
    <property type="match status" value="1"/>
</dbReference>
<dbReference type="PANTHER" id="PTHR46571">
    <property type="entry name" value="SORTING NEXIN-8"/>
    <property type="match status" value="1"/>
</dbReference>
<evidence type="ECO:0000259" key="3">
    <source>
        <dbReference type="PROSITE" id="PS50195"/>
    </source>
</evidence>
<dbReference type="OMA" id="CIRSETE"/>
<dbReference type="GO" id="GO:0005829">
    <property type="term" value="C:cytosol"/>
    <property type="evidence" value="ECO:0007669"/>
    <property type="project" value="GOC"/>
</dbReference>
<evidence type="ECO:0000313" key="5">
    <source>
        <dbReference type="EnsemblMetazoa" id="ADAC005879-PA"/>
    </source>
</evidence>
<reference evidence="4" key="2">
    <citation type="submission" date="2010-05" db="EMBL/GenBank/DDBJ databases">
        <authorList>
            <person name="Almeida L.G."/>
            <person name="Nicolas M.F."/>
            <person name="Souza R.C."/>
            <person name="Vasconcelos A.T.R."/>
        </authorList>
    </citation>
    <scope>NUCLEOTIDE SEQUENCE</scope>
</reference>
<feature type="region of interest" description="Disordered" evidence="2">
    <location>
        <begin position="140"/>
        <end position="180"/>
    </location>
</feature>
<dbReference type="InterPro" id="IPR001683">
    <property type="entry name" value="PX_dom"/>
</dbReference>
<feature type="domain" description="PX" evidence="3">
    <location>
        <begin position="216"/>
        <end position="321"/>
    </location>
</feature>
<dbReference type="InterPro" id="IPR036871">
    <property type="entry name" value="PX_dom_sf"/>
</dbReference>
<name>W5JHM2_ANODA</name>
<accession>W5JHM2</accession>
<evidence type="ECO:0000256" key="1">
    <source>
        <dbReference type="ARBA" id="ARBA00004287"/>
    </source>
</evidence>
<reference evidence="5" key="4">
    <citation type="submission" date="2015-06" db="UniProtKB">
        <authorList>
            <consortium name="EnsemblMetazoa"/>
        </authorList>
    </citation>
    <scope>IDENTIFICATION</scope>
</reference>
<comment type="subcellular location">
    <subcellularLocation>
        <location evidence="1">Membrane</location>
        <topology evidence="1">Peripheral membrane protein</topology>
        <orientation evidence="1">Cytoplasmic side</orientation>
    </subcellularLocation>
</comment>
<feature type="compositionally biased region" description="Basic and acidic residues" evidence="2">
    <location>
        <begin position="1"/>
        <end position="10"/>
    </location>
</feature>
<gene>
    <name evidence="4" type="ORF">AND_005879</name>
</gene>
<dbReference type="GO" id="GO:0006886">
    <property type="term" value="P:intracellular protein transport"/>
    <property type="evidence" value="ECO:0007669"/>
    <property type="project" value="TreeGrafter"/>
</dbReference>
<dbReference type="AlphaFoldDB" id="W5JHM2"/>
<dbReference type="GO" id="GO:0035091">
    <property type="term" value="F:phosphatidylinositol binding"/>
    <property type="evidence" value="ECO:0007669"/>
    <property type="project" value="InterPro"/>
</dbReference>